<dbReference type="AlphaFoldDB" id="W1P4B0"/>
<protein>
    <submittedName>
        <fullName evidence="2">Uncharacterized protein</fullName>
    </submittedName>
</protein>
<keyword evidence="3" id="KW-1185">Reference proteome</keyword>
<accession>W1P4B0</accession>
<feature type="compositionally biased region" description="Polar residues" evidence="1">
    <location>
        <begin position="74"/>
        <end position="101"/>
    </location>
</feature>
<feature type="region of interest" description="Disordered" evidence="1">
    <location>
        <begin position="74"/>
        <end position="149"/>
    </location>
</feature>
<organism evidence="2 3">
    <name type="scientific">Amborella trichopoda</name>
    <dbReference type="NCBI Taxonomy" id="13333"/>
    <lineage>
        <taxon>Eukaryota</taxon>
        <taxon>Viridiplantae</taxon>
        <taxon>Streptophyta</taxon>
        <taxon>Embryophyta</taxon>
        <taxon>Tracheophyta</taxon>
        <taxon>Spermatophyta</taxon>
        <taxon>Magnoliopsida</taxon>
        <taxon>Amborellales</taxon>
        <taxon>Amborellaceae</taxon>
        <taxon>Amborella</taxon>
    </lineage>
</organism>
<evidence type="ECO:0000313" key="3">
    <source>
        <dbReference type="Proteomes" id="UP000017836"/>
    </source>
</evidence>
<feature type="compositionally biased region" description="Basic and acidic residues" evidence="1">
    <location>
        <begin position="107"/>
        <end position="116"/>
    </location>
</feature>
<evidence type="ECO:0000256" key="1">
    <source>
        <dbReference type="SAM" id="MobiDB-lite"/>
    </source>
</evidence>
<dbReference type="EMBL" id="KI394485">
    <property type="protein sequence ID" value="ERN02748.1"/>
    <property type="molecule type" value="Genomic_DNA"/>
</dbReference>
<gene>
    <name evidence="2" type="ORF">AMTR_s00086p00019660</name>
</gene>
<feature type="region of interest" description="Disordered" evidence="1">
    <location>
        <begin position="1"/>
        <end position="29"/>
    </location>
</feature>
<reference evidence="3" key="1">
    <citation type="journal article" date="2013" name="Science">
        <title>The Amborella genome and the evolution of flowering plants.</title>
        <authorList>
            <consortium name="Amborella Genome Project"/>
        </authorList>
    </citation>
    <scope>NUCLEOTIDE SEQUENCE [LARGE SCALE GENOMIC DNA]</scope>
</reference>
<name>W1P4B0_AMBTC</name>
<dbReference type="Proteomes" id="UP000017836">
    <property type="component" value="Unassembled WGS sequence"/>
</dbReference>
<dbReference type="Gramene" id="ERN02748">
    <property type="protein sequence ID" value="ERN02748"/>
    <property type="gene ID" value="AMTR_s00086p00019660"/>
</dbReference>
<feature type="compositionally biased region" description="Basic and acidic residues" evidence="1">
    <location>
        <begin position="133"/>
        <end position="149"/>
    </location>
</feature>
<proteinExistence type="predicted"/>
<dbReference type="HOGENOM" id="CLU_1752193_0_0_1"/>
<evidence type="ECO:0000313" key="2">
    <source>
        <dbReference type="EMBL" id="ERN02748.1"/>
    </source>
</evidence>
<sequence>MDPLVTKERLKRAKKGENNGKTSLVTPFSEIKPSRNIEEAKAETKEFEEWKIDAFKCHGAKKAKTGGDNVSTCMVSPGSEVNPSQNNSIGKTNKLSISHVSSIPHKLTKEPEEENNRRKRERRSQLDMSDLTPTKEEAKKAKMVKIMET</sequence>